<reference evidence="1" key="2">
    <citation type="journal article" date="2015" name="Data Brief">
        <title>Shoot transcriptome of the giant reed, Arundo donax.</title>
        <authorList>
            <person name="Barrero R.A."/>
            <person name="Guerrero F.D."/>
            <person name="Moolhuijzen P."/>
            <person name="Goolsby J.A."/>
            <person name="Tidwell J."/>
            <person name="Bellgard S.E."/>
            <person name="Bellgard M.I."/>
        </authorList>
    </citation>
    <scope>NUCLEOTIDE SEQUENCE</scope>
    <source>
        <tissue evidence="1">Shoot tissue taken approximately 20 cm above the soil surface</tissue>
    </source>
</reference>
<dbReference type="AlphaFoldDB" id="A0A0A9BD46"/>
<sequence length="38" mass="4247">MQLQCKVASRDLLWSSAVVNKHVVQGIAICFFELSVLL</sequence>
<evidence type="ECO:0000313" key="1">
    <source>
        <dbReference type="EMBL" id="JAD57222.1"/>
    </source>
</evidence>
<proteinExistence type="predicted"/>
<reference evidence="1" key="1">
    <citation type="submission" date="2014-09" db="EMBL/GenBank/DDBJ databases">
        <authorList>
            <person name="Magalhaes I.L.F."/>
            <person name="Oliveira U."/>
            <person name="Santos F.R."/>
            <person name="Vidigal T.H.D.A."/>
            <person name="Brescovit A.D."/>
            <person name="Santos A.J."/>
        </authorList>
    </citation>
    <scope>NUCLEOTIDE SEQUENCE</scope>
    <source>
        <tissue evidence="1">Shoot tissue taken approximately 20 cm above the soil surface</tissue>
    </source>
</reference>
<name>A0A0A9BD46_ARUDO</name>
<accession>A0A0A9BD46</accession>
<dbReference type="EMBL" id="GBRH01240673">
    <property type="protein sequence ID" value="JAD57222.1"/>
    <property type="molecule type" value="Transcribed_RNA"/>
</dbReference>
<organism evidence="1">
    <name type="scientific">Arundo donax</name>
    <name type="common">Giant reed</name>
    <name type="synonym">Donax arundinaceus</name>
    <dbReference type="NCBI Taxonomy" id="35708"/>
    <lineage>
        <taxon>Eukaryota</taxon>
        <taxon>Viridiplantae</taxon>
        <taxon>Streptophyta</taxon>
        <taxon>Embryophyta</taxon>
        <taxon>Tracheophyta</taxon>
        <taxon>Spermatophyta</taxon>
        <taxon>Magnoliopsida</taxon>
        <taxon>Liliopsida</taxon>
        <taxon>Poales</taxon>
        <taxon>Poaceae</taxon>
        <taxon>PACMAD clade</taxon>
        <taxon>Arundinoideae</taxon>
        <taxon>Arundineae</taxon>
        <taxon>Arundo</taxon>
    </lineage>
</organism>
<protein>
    <submittedName>
        <fullName evidence="1">Uncharacterized protein</fullName>
    </submittedName>
</protein>